<dbReference type="EMBL" id="JAUSUW010000020">
    <property type="protein sequence ID" value="MDQ0423431.1"/>
    <property type="molecule type" value="Genomic_DNA"/>
</dbReference>
<keyword evidence="3" id="KW-1185">Reference proteome</keyword>
<comment type="caution">
    <text evidence="2">The sequence shown here is derived from an EMBL/GenBank/DDBJ whole genome shotgun (WGS) entry which is preliminary data.</text>
</comment>
<feature type="region of interest" description="Disordered" evidence="1">
    <location>
        <begin position="16"/>
        <end position="46"/>
    </location>
</feature>
<proteinExistence type="predicted"/>
<evidence type="ECO:0000313" key="2">
    <source>
        <dbReference type="EMBL" id="MDQ0423431.1"/>
    </source>
</evidence>
<gene>
    <name evidence="2" type="ORF">J2045_004483</name>
</gene>
<dbReference type="RefSeq" id="WP_307377312.1">
    <property type="nucleotide sequence ID" value="NZ_JAUSUW010000020.1"/>
</dbReference>
<organism evidence="2 3">
    <name type="scientific">Peteryoungia aggregata LMG 23059</name>
    <dbReference type="NCBI Taxonomy" id="1368425"/>
    <lineage>
        <taxon>Bacteria</taxon>
        <taxon>Pseudomonadati</taxon>
        <taxon>Pseudomonadota</taxon>
        <taxon>Alphaproteobacteria</taxon>
        <taxon>Hyphomicrobiales</taxon>
        <taxon>Rhizobiaceae</taxon>
        <taxon>Peteryoungia</taxon>
    </lineage>
</organism>
<name>A0ABU0GDJ9_9HYPH</name>
<feature type="compositionally biased region" description="Basic and acidic residues" evidence="1">
    <location>
        <begin position="19"/>
        <end position="39"/>
    </location>
</feature>
<evidence type="ECO:0000256" key="1">
    <source>
        <dbReference type="SAM" id="MobiDB-lite"/>
    </source>
</evidence>
<reference evidence="2 3" key="1">
    <citation type="submission" date="2023-07" db="EMBL/GenBank/DDBJ databases">
        <title>Genomic Encyclopedia of Type Strains, Phase IV (KMG-IV): sequencing the most valuable type-strain genomes for metagenomic binning, comparative biology and taxonomic classification.</title>
        <authorList>
            <person name="Goeker M."/>
        </authorList>
    </citation>
    <scope>NUCLEOTIDE SEQUENCE [LARGE SCALE GENOMIC DNA]</scope>
    <source>
        <strain evidence="2 3">DSM 1111</strain>
    </source>
</reference>
<evidence type="ECO:0000313" key="3">
    <source>
        <dbReference type="Proteomes" id="UP001238496"/>
    </source>
</evidence>
<protein>
    <submittedName>
        <fullName evidence="2">Uncharacterized protein</fullName>
    </submittedName>
</protein>
<accession>A0ABU0GDJ9</accession>
<dbReference type="Proteomes" id="UP001238496">
    <property type="component" value="Unassembled WGS sequence"/>
</dbReference>
<sequence length="46" mass="4890">MLRIAVAYAAINGTLAPVDDLKPDNSDGEDRNDGNRQADENMGSQA</sequence>